<keyword evidence="2" id="KW-1185">Reference proteome</keyword>
<evidence type="ECO:0000313" key="2">
    <source>
        <dbReference type="Proteomes" id="UP001265259"/>
    </source>
</evidence>
<dbReference type="Proteomes" id="UP001265259">
    <property type="component" value="Unassembled WGS sequence"/>
</dbReference>
<accession>A0ABU3DDJ5</accession>
<organism evidence="1 2">
    <name type="scientific">Tropicimonas omnivorans</name>
    <dbReference type="NCBI Taxonomy" id="3075590"/>
    <lineage>
        <taxon>Bacteria</taxon>
        <taxon>Pseudomonadati</taxon>
        <taxon>Pseudomonadota</taxon>
        <taxon>Alphaproteobacteria</taxon>
        <taxon>Rhodobacterales</taxon>
        <taxon>Roseobacteraceae</taxon>
        <taxon>Tropicimonas</taxon>
    </lineage>
</organism>
<dbReference type="InterPro" id="IPR036291">
    <property type="entry name" value="NAD(P)-bd_dom_sf"/>
</dbReference>
<dbReference type="InterPro" id="IPR002347">
    <property type="entry name" value="SDR_fam"/>
</dbReference>
<protein>
    <submittedName>
        <fullName evidence="1">SDR family NAD(P)-dependent oxidoreductase</fullName>
    </submittedName>
</protein>
<sequence length="218" mass="22855">MRSLVVGASGGIGSALAEALGERGEVVSLSRGEDGLDVRDEASVERCLGALQGEFDLILCAVGILDAGAPPEKSIAAVTPVSMTRLFEVNAAGPMLVLKHALRLLPKDRPATFAALSARVGSIGDNRIGGWHSYRASKAALNMLMHGAAIELARTHRQATLLCLHPGTVATPFTEDYTARHTTVPPAEAAANLLAVLDRLGPEESGGFFDQHGRGIDW</sequence>
<evidence type="ECO:0000313" key="1">
    <source>
        <dbReference type="EMBL" id="MDT0681783.1"/>
    </source>
</evidence>
<dbReference type="Gene3D" id="3.40.50.720">
    <property type="entry name" value="NAD(P)-binding Rossmann-like Domain"/>
    <property type="match status" value="1"/>
</dbReference>
<dbReference type="Pfam" id="PF13561">
    <property type="entry name" value="adh_short_C2"/>
    <property type="match status" value="1"/>
</dbReference>
<dbReference type="EMBL" id="JAVRHL010000001">
    <property type="protein sequence ID" value="MDT0681783.1"/>
    <property type="molecule type" value="Genomic_DNA"/>
</dbReference>
<comment type="caution">
    <text evidence="1">The sequence shown here is derived from an EMBL/GenBank/DDBJ whole genome shotgun (WGS) entry which is preliminary data.</text>
</comment>
<reference evidence="1 2" key="1">
    <citation type="submission" date="2023-09" db="EMBL/GenBank/DDBJ databases">
        <authorList>
            <person name="Rey-Velasco X."/>
        </authorList>
    </citation>
    <scope>NUCLEOTIDE SEQUENCE [LARGE SCALE GENOMIC DNA]</scope>
    <source>
        <strain evidence="1 2">F158</strain>
    </source>
</reference>
<dbReference type="PANTHER" id="PTHR43544:SF12">
    <property type="entry name" value="NAD(P)-BINDING ROSSMANN-FOLD SUPERFAMILY PROTEIN"/>
    <property type="match status" value="1"/>
</dbReference>
<gene>
    <name evidence="1" type="ORF">RM543_03725</name>
</gene>
<name>A0ABU3DDJ5_9RHOB</name>
<dbReference type="PANTHER" id="PTHR43544">
    <property type="entry name" value="SHORT-CHAIN DEHYDROGENASE/REDUCTASE"/>
    <property type="match status" value="1"/>
</dbReference>
<dbReference type="InterPro" id="IPR051468">
    <property type="entry name" value="Fungal_SecMetab_SDRs"/>
</dbReference>
<dbReference type="PRINTS" id="PR00081">
    <property type="entry name" value="GDHRDH"/>
</dbReference>
<proteinExistence type="predicted"/>
<dbReference type="SUPFAM" id="SSF51735">
    <property type="entry name" value="NAD(P)-binding Rossmann-fold domains"/>
    <property type="match status" value="1"/>
</dbReference>
<dbReference type="RefSeq" id="WP_311689550.1">
    <property type="nucleotide sequence ID" value="NZ_JAVRHL010000001.1"/>
</dbReference>